<dbReference type="InterPro" id="IPR054722">
    <property type="entry name" value="PolX-like_BBD"/>
</dbReference>
<keyword evidence="12" id="KW-0695">RNA-directed DNA polymerase</keyword>
<dbReference type="KEGG" id="rsz:130500140"/>
<keyword evidence="17" id="KW-1185">Reference proteome</keyword>
<keyword evidence="15" id="KW-0233">DNA recombination</keyword>
<keyword evidence="13" id="KW-0548">Nucleotidyltransferase</keyword>
<dbReference type="GO" id="GO:0015074">
    <property type="term" value="P:DNA integration"/>
    <property type="evidence" value="ECO:0007669"/>
    <property type="project" value="UniProtKB-KW"/>
</dbReference>
<dbReference type="GO" id="GO:0003964">
    <property type="term" value="F:RNA-directed DNA polymerase activity"/>
    <property type="evidence" value="ECO:0007669"/>
    <property type="project" value="UniProtKB-KW"/>
</dbReference>
<dbReference type="GeneID" id="130500140"/>
<evidence type="ECO:0000256" key="6">
    <source>
        <dbReference type="ARBA" id="ARBA00022741"/>
    </source>
</evidence>
<dbReference type="InterPro" id="IPR036397">
    <property type="entry name" value="RNaseH_sf"/>
</dbReference>
<evidence type="ECO:0000256" key="13">
    <source>
        <dbReference type="ARBA" id="ARBA00022932"/>
    </source>
</evidence>
<keyword evidence="3" id="KW-0645">Protease</keyword>
<evidence type="ECO:0000256" key="15">
    <source>
        <dbReference type="ARBA" id="ARBA00023172"/>
    </source>
</evidence>
<dbReference type="GO" id="GO:0006508">
    <property type="term" value="P:proteolysis"/>
    <property type="evidence" value="ECO:0007669"/>
    <property type="project" value="UniProtKB-KW"/>
</dbReference>
<evidence type="ECO:0000256" key="3">
    <source>
        <dbReference type="ARBA" id="ARBA00022670"/>
    </source>
</evidence>
<keyword evidence="13" id="KW-0239">DNA-directed DNA polymerase</keyword>
<evidence type="ECO:0000256" key="12">
    <source>
        <dbReference type="ARBA" id="ARBA00022918"/>
    </source>
</evidence>
<keyword evidence="2" id="KW-1188">Viral release from host cell</keyword>
<gene>
    <name evidence="18" type="primary">LOC130500140</name>
</gene>
<proteinExistence type="predicted"/>
<comment type="function">
    <text evidence="1">The aspartyl protease (PR) mediates the proteolytic cleavages of the Gag and Gag-Pol polyproteins after assembly of the VLP.</text>
</comment>
<evidence type="ECO:0000256" key="9">
    <source>
        <dbReference type="ARBA" id="ARBA00022840"/>
    </source>
</evidence>
<organism evidence="17 18">
    <name type="scientific">Raphanus sativus</name>
    <name type="common">Radish</name>
    <name type="synonym">Raphanus raphanistrum var. sativus</name>
    <dbReference type="NCBI Taxonomy" id="3726"/>
    <lineage>
        <taxon>Eukaryota</taxon>
        <taxon>Viridiplantae</taxon>
        <taxon>Streptophyta</taxon>
        <taxon>Embryophyta</taxon>
        <taxon>Tracheophyta</taxon>
        <taxon>Spermatophyta</taxon>
        <taxon>Magnoliopsida</taxon>
        <taxon>eudicotyledons</taxon>
        <taxon>Gunneridae</taxon>
        <taxon>Pentapetalae</taxon>
        <taxon>rosids</taxon>
        <taxon>malvids</taxon>
        <taxon>Brassicales</taxon>
        <taxon>Brassicaceae</taxon>
        <taxon>Brassiceae</taxon>
        <taxon>Raphanus</taxon>
    </lineage>
</organism>
<keyword evidence="10" id="KW-0460">Magnesium</keyword>
<evidence type="ECO:0000256" key="1">
    <source>
        <dbReference type="ARBA" id="ARBA00002180"/>
    </source>
</evidence>
<dbReference type="PANTHER" id="PTHR42648:SF11">
    <property type="entry name" value="TRANSPOSON TY4-P GAG-POL POLYPROTEIN"/>
    <property type="match status" value="1"/>
</dbReference>
<dbReference type="Proteomes" id="UP000504610">
    <property type="component" value="Chromosome 9"/>
</dbReference>
<dbReference type="GO" id="GO:0004519">
    <property type="term" value="F:endonuclease activity"/>
    <property type="evidence" value="ECO:0007669"/>
    <property type="project" value="UniProtKB-KW"/>
</dbReference>
<evidence type="ECO:0000256" key="5">
    <source>
        <dbReference type="ARBA" id="ARBA00022723"/>
    </source>
</evidence>
<dbReference type="PANTHER" id="PTHR42648">
    <property type="entry name" value="TRANSPOSASE, PUTATIVE-RELATED"/>
    <property type="match status" value="1"/>
</dbReference>
<dbReference type="InterPro" id="IPR039537">
    <property type="entry name" value="Retrotran_Ty1/copia-like"/>
</dbReference>
<keyword evidence="14" id="KW-0917">Virion maturation</keyword>
<dbReference type="InterPro" id="IPR012337">
    <property type="entry name" value="RNaseH-like_sf"/>
</dbReference>
<dbReference type="Pfam" id="PF22936">
    <property type="entry name" value="Pol_BBD"/>
    <property type="match status" value="1"/>
</dbReference>
<evidence type="ECO:0000259" key="16">
    <source>
        <dbReference type="PROSITE" id="PS50994"/>
    </source>
</evidence>
<keyword evidence="5" id="KW-0479">Metal-binding</keyword>
<dbReference type="GO" id="GO:0006310">
    <property type="term" value="P:DNA recombination"/>
    <property type="evidence" value="ECO:0007669"/>
    <property type="project" value="UniProtKB-KW"/>
</dbReference>
<dbReference type="AlphaFoldDB" id="A0A9W3CH54"/>
<dbReference type="GO" id="GO:0008233">
    <property type="term" value="F:peptidase activity"/>
    <property type="evidence" value="ECO:0007669"/>
    <property type="project" value="UniProtKB-KW"/>
</dbReference>
<keyword evidence="9" id="KW-0067">ATP-binding</keyword>
<dbReference type="Gene3D" id="3.30.420.10">
    <property type="entry name" value="Ribonuclease H-like superfamily/Ribonuclease H"/>
    <property type="match status" value="1"/>
</dbReference>
<keyword evidence="7" id="KW-0255">Endonuclease</keyword>
<reference evidence="18" key="2">
    <citation type="submission" date="2025-08" db="UniProtKB">
        <authorList>
            <consortium name="RefSeq"/>
        </authorList>
    </citation>
    <scope>IDENTIFICATION</scope>
    <source>
        <tissue evidence="18">Leaf</tissue>
    </source>
</reference>
<sequence>MTCRRDWFHMFQELTSGQVLLSNDCEVGVQGISTINIKAYGGSIKTLTNFRYIPELQRNLISTGTLYLSGFEHSGIHGKTRFYKNGKLVLQGTLSGSLYQLDGEKFENFCKHHGIKRHRTCAFTPQQNGVAEHINMTLMENVRCFLVESGLEEQLWAETVSMSAYVTNMSPSSTIDGSILVG</sequence>
<evidence type="ECO:0000256" key="7">
    <source>
        <dbReference type="ARBA" id="ARBA00022759"/>
    </source>
</evidence>
<dbReference type="PROSITE" id="PS50994">
    <property type="entry name" value="INTEGRASE"/>
    <property type="match status" value="1"/>
</dbReference>
<feature type="domain" description="Integrase catalytic" evidence="16">
    <location>
        <begin position="93"/>
        <end position="182"/>
    </location>
</feature>
<reference evidence="17" key="1">
    <citation type="journal article" date="2019" name="Database">
        <title>The radish genome database (RadishGD): an integrated information resource for radish genomics.</title>
        <authorList>
            <person name="Yu H.J."/>
            <person name="Baek S."/>
            <person name="Lee Y.J."/>
            <person name="Cho A."/>
            <person name="Mun J.H."/>
        </authorList>
    </citation>
    <scope>NUCLEOTIDE SEQUENCE [LARGE SCALE GENOMIC DNA]</scope>
    <source>
        <strain evidence="17">cv. WK10039</strain>
    </source>
</reference>
<evidence type="ECO:0000256" key="14">
    <source>
        <dbReference type="ARBA" id="ARBA00023113"/>
    </source>
</evidence>
<dbReference type="OrthoDB" id="1751476at2759"/>
<evidence type="ECO:0000256" key="4">
    <source>
        <dbReference type="ARBA" id="ARBA00022722"/>
    </source>
</evidence>
<evidence type="ECO:0000256" key="2">
    <source>
        <dbReference type="ARBA" id="ARBA00022612"/>
    </source>
</evidence>
<dbReference type="GO" id="GO:0003887">
    <property type="term" value="F:DNA-directed DNA polymerase activity"/>
    <property type="evidence" value="ECO:0007669"/>
    <property type="project" value="UniProtKB-KW"/>
</dbReference>
<dbReference type="GO" id="GO:0003676">
    <property type="term" value="F:nucleic acid binding"/>
    <property type="evidence" value="ECO:0007669"/>
    <property type="project" value="InterPro"/>
</dbReference>
<dbReference type="GO" id="GO:0005524">
    <property type="term" value="F:ATP binding"/>
    <property type="evidence" value="ECO:0007669"/>
    <property type="project" value="UniProtKB-KW"/>
</dbReference>
<keyword evidence="13" id="KW-0808">Transferase</keyword>
<evidence type="ECO:0000256" key="10">
    <source>
        <dbReference type="ARBA" id="ARBA00022842"/>
    </source>
</evidence>
<keyword evidence="6" id="KW-0547">Nucleotide-binding</keyword>
<protein>
    <submittedName>
        <fullName evidence="18">Uncharacterized protein LOC130500140</fullName>
    </submittedName>
</protein>
<name>A0A9W3CH54_RAPSA</name>
<keyword evidence="8" id="KW-0378">Hydrolase</keyword>
<dbReference type="GO" id="GO:0046872">
    <property type="term" value="F:metal ion binding"/>
    <property type="evidence" value="ECO:0007669"/>
    <property type="project" value="UniProtKB-KW"/>
</dbReference>
<evidence type="ECO:0000256" key="8">
    <source>
        <dbReference type="ARBA" id="ARBA00022801"/>
    </source>
</evidence>
<accession>A0A9W3CH54</accession>
<evidence type="ECO:0000256" key="11">
    <source>
        <dbReference type="ARBA" id="ARBA00022908"/>
    </source>
</evidence>
<keyword evidence="11" id="KW-0229">DNA integration</keyword>
<evidence type="ECO:0000313" key="17">
    <source>
        <dbReference type="Proteomes" id="UP000504610"/>
    </source>
</evidence>
<dbReference type="RefSeq" id="XP_056850847.1">
    <property type="nucleotide sequence ID" value="XM_056994867.1"/>
</dbReference>
<evidence type="ECO:0000313" key="18">
    <source>
        <dbReference type="RefSeq" id="XP_056850847.1"/>
    </source>
</evidence>
<dbReference type="SUPFAM" id="SSF53098">
    <property type="entry name" value="Ribonuclease H-like"/>
    <property type="match status" value="1"/>
</dbReference>
<dbReference type="InterPro" id="IPR001584">
    <property type="entry name" value="Integrase_cat-core"/>
</dbReference>
<keyword evidence="4" id="KW-0540">Nuclease</keyword>